<sequence>MTPDEFMVYVAHFNAADLEACRPFWAPDVRLTLPPGPGGEARILDGPDAIVTRYRESFKFVHERLRIDYLAIDGDRIACEMYTEFEAHSDHPDFAAHPLRQGDVYIMTNFVHYDLKDGRFWRIRVARFACDTSRVAG</sequence>
<dbReference type="InterPro" id="IPR032710">
    <property type="entry name" value="NTF2-like_dom_sf"/>
</dbReference>
<accession>G6EB69</accession>
<organism evidence="2 3">
    <name type="scientific">Novosphingobium pentaromativorans US6-1</name>
    <dbReference type="NCBI Taxonomy" id="1088721"/>
    <lineage>
        <taxon>Bacteria</taxon>
        <taxon>Pseudomonadati</taxon>
        <taxon>Pseudomonadota</taxon>
        <taxon>Alphaproteobacteria</taxon>
        <taxon>Sphingomonadales</taxon>
        <taxon>Sphingomonadaceae</taxon>
        <taxon>Novosphingobium</taxon>
    </lineage>
</organism>
<dbReference type="OrthoDB" id="26840at2"/>
<evidence type="ECO:0000259" key="1">
    <source>
        <dbReference type="Pfam" id="PF12680"/>
    </source>
</evidence>
<dbReference type="eggNOG" id="ENOG50347I4">
    <property type="taxonomic scope" value="Bacteria"/>
</dbReference>
<evidence type="ECO:0000313" key="2">
    <source>
        <dbReference type="EMBL" id="EHJ61428.1"/>
    </source>
</evidence>
<protein>
    <recommendedName>
        <fullName evidence="1">SnoaL-like domain-containing protein</fullName>
    </recommendedName>
</protein>
<dbReference type="EMBL" id="AGFM01000019">
    <property type="protein sequence ID" value="EHJ61428.1"/>
    <property type="molecule type" value="Genomic_DNA"/>
</dbReference>
<proteinExistence type="predicted"/>
<dbReference type="RefSeq" id="WP_007012505.1">
    <property type="nucleotide sequence ID" value="NZ_AGFM01000019.1"/>
</dbReference>
<comment type="caution">
    <text evidence="2">The sequence shown here is derived from an EMBL/GenBank/DDBJ whole genome shotgun (WGS) entry which is preliminary data.</text>
</comment>
<dbReference type="Pfam" id="PF12680">
    <property type="entry name" value="SnoaL_2"/>
    <property type="match status" value="1"/>
</dbReference>
<dbReference type="InterPro" id="IPR037401">
    <property type="entry name" value="SnoaL-like"/>
</dbReference>
<dbReference type="AlphaFoldDB" id="G6EB69"/>
<dbReference type="SUPFAM" id="SSF54427">
    <property type="entry name" value="NTF2-like"/>
    <property type="match status" value="1"/>
</dbReference>
<feature type="domain" description="SnoaL-like" evidence="1">
    <location>
        <begin position="9"/>
        <end position="122"/>
    </location>
</feature>
<evidence type="ECO:0000313" key="3">
    <source>
        <dbReference type="Proteomes" id="UP000004030"/>
    </source>
</evidence>
<reference evidence="2 3" key="1">
    <citation type="journal article" date="2012" name="J. Bacteriol.">
        <title>Genome sequence of benzo(a)pyrene-degrading bacterium Novosphingobium pentaromativorans US6-1.</title>
        <authorList>
            <person name="Luo Y.R."/>
            <person name="Kang S.G."/>
            <person name="Kim S.J."/>
            <person name="Kim M.R."/>
            <person name="Li N."/>
            <person name="Lee J.H."/>
            <person name="Kwon K.K."/>
        </authorList>
    </citation>
    <scope>NUCLEOTIDE SEQUENCE [LARGE SCALE GENOMIC DNA]</scope>
    <source>
        <strain evidence="2 3">US6-1</strain>
    </source>
</reference>
<dbReference type="Gene3D" id="3.10.450.50">
    <property type="match status" value="1"/>
</dbReference>
<dbReference type="PATRIC" id="fig|1088721.3.peg.1570"/>
<name>G6EB69_9SPHN</name>
<gene>
    <name evidence="2" type="ORF">NSU_1590</name>
</gene>
<keyword evidence="3" id="KW-1185">Reference proteome</keyword>
<dbReference type="Proteomes" id="UP000004030">
    <property type="component" value="Unassembled WGS sequence"/>
</dbReference>